<dbReference type="EMBL" id="DPIY01000010">
    <property type="protein sequence ID" value="HCT58327.1"/>
    <property type="molecule type" value="Genomic_DNA"/>
</dbReference>
<dbReference type="InterPro" id="IPR017438">
    <property type="entry name" value="ATP-NAD_kinase_N"/>
</dbReference>
<comment type="caution">
    <text evidence="6">The sequence shown here is derived from an EMBL/GenBank/DDBJ whole genome shotgun (WGS) entry which is preliminary data.</text>
</comment>
<keyword evidence="2" id="KW-0547">Nucleotide-binding</keyword>
<dbReference type="Proteomes" id="UP000264071">
    <property type="component" value="Unassembled WGS sequence"/>
</dbReference>
<protein>
    <recommendedName>
        <fullName evidence="5">DAGKc domain-containing protein</fullName>
    </recommendedName>
</protein>
<sequence>MIAVVVNPAAGNGRARNIASDVMRALQHREDIVEFTTRTRGDEAQQTSLAIERGARCVVVVGGDGSVHHAVRALTSATRRVPLAIVAAGTGNDFVKSLGTPAHDIHAMVQCITRAQTRPIDVGLIDGTPFVNAAGLGFDVAVLERMQQKQTQGRQQWLGGTAAYVVTALGALLGYRGFDASLRTTLASSHDAPGAPAWQERIGHHAHLMTVFANGQCFGGAFRIAPEARLDDGLLDVVDIGALTPWQRPAVFLRAVRGTHLSHAAVRSHFGAAFTLHCEAPPLYEADGELYRASAATVTISVRPAALDIIV</sequence>
<dbReference type="Gene3D" id="3.40.50.10330">
    <property type="entry name" value="Probable inorganic polyphosphate/atp-NAD kinase, domain 1"/>
    <property type="match status" value="1"/>
</dbReference>
<dbReference type="InterPro" id="IPR045540">
    <property type="entry name" value="YegS/DAGK_C"/>
</dbReference>
<dbReference type="GO" id="GO:0016301">
    <property type="term" value="F:kinase activity"/>
    <property type="evidence" value="ECO:0007669"/>
    <property type="project" value="UniProtKB-KW"/>
</dbReference>
<keyword evidence="3" id="KW-0418">Kinase</keyword>
<dbReference type="Gene3D" id="2.60.200.40">
    <property type="match status" value="1"/>
</dbReference>
<dbReference type="InterPro" id="IPR050187">
    <property type="entry name" value="Lipid_Phosphate_FormReg"/>
</dbReference>
<gene>
    <name evidence="6" type="ORF">DGD08_14075</name>
</gene>
<dbReference type="OMA" id="YFMNIAA"/>
<dbReference type="Pfam" id="PF00781">
    <property type="entry name" value="DAGK_cat"/>
    <property type="match status" value="1"/>
</dbReference>
<dbReference type="AlphaFoldDB" id="A0A3D4VDB5"/>
<dbReference type="Pfam" id="PF19279">
    <property type="entry name" value="YegS_C"/>
    <property type="match status" value="1"/>
</dbReference>
<evidence type="ECO:0000256" key="1">
    <source>
        <dbReference type="ARBA" id="ARBA00022679"/>
    </source>
</evidence>
<proteinExistence type="predicted"/>
<evidence type="ECO:0000256" key="2">
    <source>
        <dbReference type="ARBA" id="ARBA00022741"/>
    </source>
</evidence>
<evidence type="ECO:0000259" key="5">
    <source>
        <dbReference type="PROSITE" id="PS50146"/>
    </source>
</evidence>
<dbReference type="PROSITE" id="PS50146">
    <property type="entry name" value="DAGK"/>
    <property type="match status" value="1"/>
</dbReference>
<dbReference type="PANTHER" id="PTHR12358:SF54">
    <property type="entry name" value="SPHINGOSINE KINASE RELATED PROTEIN"/>
    <property type="match status" value="1"/>
</dbReference>
<keyword evidence="4" id="KW-0067">ATP-binding</keyword>
<dbReference type="InterPro" id="IPR001206">
    <property type="entry name" value="Diacylglycerol_kinase_cat_dom"/>
</dbReference>
<evidence type="ECO:0000256" key="4">
    <source>
        <dbReference type="ARBA" id="ARBA00022840"/>
    </source>
</evidence>
<evidence type="ECO:0000313" key="6">
    <source>
        <dbReference type="EMBL" id="HCT58327.1"/>
    </source>
</evidence>
<reference evidence="6 7" key="1">
    <citation type="journal article" date="2018" name="Nat. Biotechnol.">
        <title>A standardized bacterial taxonomy based on genome phylogeny substantially revises the tree of life.</title>
        <authorList>
            <person name="Parks D.H."/>
            <person name="Chuvochina M."/>
            <person name="Waite D.W."/>
            <person name="Rinke C."/>
            <person name="Skarshewski A."/>
            <person name="Chaumeil P.A."/>
            <person name="Hugenholtz P."/>
        </authorList>
    </citation>
    <scope>NUCLEOTIDE SEQUENCE [LARGE SCALE GENOMIC DNA]</scope>
    <source>
        <strain evidence="6">UBA8844</strain>
    </source>
</reference>
<keyword evidence="1" id="KW-0808">Transferase</keyword>
<dbReference type="GO" id="GO:0005524">
    <property type="term" value="F:ATP binding"/>
    <property type="evidence" value="ECO:0007669"/>
    <property type="project" value="UniProtKB-KW"/>
</dbReference>
<evidence type="ECO:0000313" key="7">
    <source>
        <dbReference type="Proteomes" id="UP000264071"/>
    </source>
</evidence>
<dbReference type="SMART" id="SM00046">
    <property type="entry name" value="DAGKc"/>
    <property type="match status" value="1"/>
</dbReference>
<name>A0A3D4VDB5_9BACT</name>
<accession>A0A3D4VDB5</accession>
<evidence type="ECO:0000256" key="3">
    <source>
        <dbReference type="ARBA" id="ARBA00022777"/>
    </source>
</evidence>
<dbReference type="PANTHER" id="PTHR12358">
    <property type="entry name" value="SPHINGOSINE KINASE"/>
    <property type="match status" value="1"/>
</dbReference>
<feature type="domain" description="DAGKc" evidence="5">
    <location>
        <begin position="1"/>
        <end position="129"/>
    </location>
</feature>
<organism evidence="6 7">
    <name type="scientific">Gemmatimonas aurantiaca</name>
    <dbReference type="NCBI Taxonomy" id="173480"/>
    <lineage>
        <taxon>Bacteria</taxon>
        <taxon>Pseudomonadati</taxon>
        <taxon>Gemmatimonadota</taxon>
        <taxon>Gemmatimonadia</taxon>
        <taxon>Gemmatimonadales</taxon>
        <taxon>Gemmatimonadaceae</taxon>
        <taxon>Gemmatimonas</taxon>
    </lineage>
</organism>
<dbReference type="InterPro" id="IPR016064">
    <property type="entry name" value="NAD/diacylglycerol_kinase_sf"/>
</dbReference>
<dbReference type="SUPFAM" id="SSF111331">
    <property type="entry name" value="NAD kinase/diacylglycerol kinase-like"/>
    <property type="match status" value="1"/>
</dbReference>